<gene>
    <name evidence="5" type="ORF">VCUG_01030</name>
</gene>
<evidence type="ECO:0000256" key="2">
    <source>
        <dbReference type="ARBA" id="ARBA00022835"/>
    </source>
</evidence>
<dbReference type="Pfam" id="PF14382">
    <property type="entry name" value="ECR1_N"/>
    <property type="match status" value="1"/>
</dbReference>
<dbReference type="HOGENOM" id="CLU_034114_1_0_1"/>
<dbReference type="OrthoDB" id="1650at2759"/>
<keyword evidence="2" id="KW-0271">Exosome</keyword>
<dbReference type="InParanoid" id="L2GW34"/>
<organism evidence="5 6">
    <name type="scientific">Vavraia culicis (isolate floridensis)</name>
    <name type="common">Microsporidian parasite</name>
    <dbReference type="NCBI Taxonomy" id="948595"/>
    <lineage>
        <taxon>Eukaryota</taxon>
        <taxon>Fungi</taxon>
        <taxon>Fungi incertae sedis</taxon>
        <taxon>Microsporidia</taxon>
        <taxon>Pleistophoridae</taxon>
        <taxon>Vavraia</taxon>
    </lineage>
</organism>
<dbReference type="GO" id="GO:0034475">
    <property type="term" value="P:U4 snRNA 3'-end processing"/>
    <property type="evidence" value="ECO:0007669"/>
    <property type="project" value="TreeGrafter"/>
</dbReference>
<dbReference type="GO" id="GO:0000467">
    <property type="term" value="P:exonucleolytic trimming to generate mature 3'-end of 5.8S rRNA from tricistronic rRNA transcript (SSU-rRNA, 5.8S rRNA, LSU-rRNA)"/>
    <property type="evidence" value="ECO:0007669"/>
    <property type="project" value="TreeGrafter"/>
</dbReference>
<accession>L2GW34</accession>
<dbReference type="EMBL" id="GL877417">
    <property type="protein sequence ID" value="ELA47498.1"/>
    <property type="molecule type" value="Genomic_DNA"/>
</dbReference>
<dbReference type="Pfam" id="PF21266">
    <property type="entry name" value="S1_RRP4"/>
    <property type="match status" value="1"/>
</dbReference>
<dbReference type="OMA" id="RGHGMYM"/>
<dbReference type="Proteomes" id="UP000011081">
    <property type="component" value="Unassembled WGS sequence"/>
</dbReference>
<evidence type="ECO:0000313" key="6">
    <source>
        <dbReference type="Proteomes" id="UP000011081"/>
    </source>
</evidence>
<evidence type="ECO:0000259" key="4">
    <source>
        <dbReference type="Pfam" id="PF21266"/>
    </source>
</evidence>
<dbReference type="InterPro" id="IPR025721">
    <property type="entry name" value="Exosome_cplx_N_dom"/>
</dbReference>
<dbReference type="PANTHER" id="PTHR21321:SF4">
    <property type="entry name" value="EXOSOME COMPLEX COMPONENT RRP4"/>
    <property type="match status" value="1"/>
</dbReference>
<evidence type="ECO:0000259" key="3">
    <source>
        <dbReference type="Pfam" id="PF14382"/>
    </source>
</evidence>
<evidence type="ECO:0000313" key="5">
    <source>
        <dbReference type="EMBL" id="ELA47498.1"/>
    </source>
</evidence>
<dbReference type="RefSeq" id="XP_008074050.1">
    <property type="nucleotide sequence ID" value="XM_008075859.1"/>
</dbReference>
<dbReference type="STRING" id="948595.L2GW34"/>
<keyword evidence="6" id="KW-1185">Reference proteome</keyword>
<reference evidence="6" key="1">
    <citation type="submission" date="2011-03" db="EMBL/GenBank/DDBJ databases">
        <title>The genome sequence of Vavraia culicis strain floridensis.</title>
        <authorList>
            <consortium name="The Broad Institute Genome Sequencing Platform"/>
            <person name="Cuomo C."/>
            <person name="Becnel J."/>
            <person name="Sanscrainte N."/>
            <person name="Young S.K."/>
            <person name="Zeng Q."/>
            <person name="Gargeya S."/>
            <person name="Fitzgerald M."/>
            <person name="Haas B."/>
            <person name="Abouelleil A."/>
            <person name="Alvarado L."/>
            <person name="Arachchi H.M."/>
            <person name="Berlin A."/>
            <person name="Chapman S.B."/>
            <person name="Gearin G."/>
            <person name="Goldberg J."/>
            <person name="Griggs A."/>
            <person name="Gujja S."/>
            <person name="Hansen M."/>
            <person name="Heiman D."/>
            <person name="Howarth C."/>
            <person name="Larimer J."/>
            <person name="Lui A."/>
            <person name="MacDonald P.J.P."/>
            <person name="McCowen C."/>
            <person name="Montmayeur A."/>
            <person name="Murphy C."/>
            <person name="Neiman D."/>
            <person name="Pearson M."/>
            <person name="Priest M."/>
            <person name="Roberts A."/>
            <person name="Saif S."/>
            <person name="Shea T."/>
            <person name="Sisk P."/>
            <person name="Stolte C."/>
            <person name="Sykes S."/>
            <person name="Wortman J."/>
            <person name="Nusbaum C."/>
            <person name="Birren B."/>
        </authorList>
    </citation>
    <scope>NUCLEOTIDE SEQUENCE [LARGE SCALE GENOMIC DNA]</scope>
    <source>
        <strain evidence="6">floridensis</strain>
    </source>
</reference>
<dbReference type="VEuPathDB" id="MicrosporidiaDB:VCUG_01030"/>
<dbReference type="AlphaFoldDB" id="L2GW34"/>
<dbReference type="SUPFAM" id="SSF50249">
    <property type="entry name" value="Nucleic acid-binding proteins"/>
    <property type="match status" value="1"/>
</dbReference>
<dbReference type="InterPro" id="IPR012340">
    <property type="entry name" value="NA-bd_OB-fold"/>
</dbReference>
<sequence length="237" mass="26642">MFPVRRYGHHILKNYSAVPNMFIPGEKVCDIEDSIYSHNTYPHNTSIHSSVLGTLTRINKLVMIEPCTRYRYIPLAGDIIVGRVAMLSVKRWKIEANAQLECILNLTTIALPDNAQRRKLEQDEMLMHSFFDVDDVLVAEIQKVNVGSAVLSTRNERYGKLTNGVLKIVPLCAVGSYRSSFVENEQLRFVVGANGYVFIQLRKNEAVGYAKMVAAVQYLDKCAAQGCAIDDKILESL</sequence>
<comment type="subcellular location">
    <subcellularLocation>
        <location evidence="1">Nucleus</location>
    </subcellularLocation>
</comment>
<dbReference type="Gene3D" id="2.40.50.100">
    <property type="match status" value="1"/>
</dbReference>
<dbReference type="InterPro" id="IPR048565">
    <property type="entry name" value="S1_RRP4"/>
</dbReference>
<name>L2GW34_VAVCU</name>
<dbReference type="GO" id="GO:0000177">
    <property type="term" value="C:cytoplasmic exosome (RNase complex)"/>
    <property type="evidence" value="ECO:0007669"/>
    <property type="project" value="TreeGrafter"/>
</dbReference>
<dbReference type="GO" id="GO:0000176">
    <property type="term" value="C:nuclear exosome (RNase complex)"/>
    <property type="evidence" value="ECO:0007669"/>
    <property type="project" value="TreeGrafter"/>
</dbReference>
<dbReference type="PANTHER" id="PTHR21321">
    <property type="entry name" value="PNAS-3 RELATED"/>
    <property type="match status" value="1"/>
</dbReference>
<dbReference type="GO" id="GO:0071035">
    <property type="term" value="P:nuclear polyadenylation-dependent rRNA catabolic process"/>
    <property type="evidence" value="ECO:0007669"/>
    <property type="project" value="TreeGrafter"/>
</dbReference>
<dbReference type="Gene3D" id="2.40.50.140">
    <property type="entry name" value="Nucleic acid-binding proteins"/>
    <property type="match status" value="1"/>
</dbReference>
<dbReference type="CDD" id="cd05789">
    <property type="entry name" value="S1_Rrp4"/>
    <property type="match status" value="1"/>
</dbReference>
<dbReference type="GeneID" id="19878912"/>
<dbReference type="FunCoup" id="L2GW34">
    <property type="interactions" value="275"/>
</dbReference>
<dbReference type="GO" id="GO:0071038">
    <property type="term" value="P:TRAMP-dependent tRNA surveillance pathway"/>
    <property type="evidence" value="ECO:0007669"/>
    <property type="project" value="TreeGrafter"/>
</dbReference>
<dbReference type="InterPro" id="IPR026699">
    <property type="entry name" value="Exosome_RNA_bind1/RRP40/RRP4"/>
</dbReference>
<dbReference type="GO" id="GO:0071034">
    <property type="term" value="P:CUT catabolic process"/>
    <property type="evidence" value="ECO:0007669"/>
    <property type="project" value="TreeGrafter"/>
</dbReference>
<evidence type="ECO:0000256" key="1">
    <source>
        <dbReference type="ARBA" id="ARBA00004123"/>
    </source>
</evidence>
<proteinExistence type="predicted"/>
<feature type="domain" description="RRP4 S1" evidence="4">
    <location>
        <begin position="71"/>
        <end position="143"/>
    </location>
</feature>
<dbReference type="SUPFAM" id="SSF110324">
    <property type="entry name" value="Ribosomal L27 protein-like"/>
    <property type="match status" value="1"/>
</dbReference>
<protein>
    <submittedName>
        <fullName evidence="5">Uncharacterized protein</fullName>
    </submittedName>
</protein>
<dbReference type="GO" id="GO:0071051">
    <property type="term" value="P:poly(A)-dependent snoRNA 3'-end processing"/>
    <property type="evidence" value="ECO:0007669"/>
    <property type="project" value="TreeGrafter"/>
</dbReference>
<feature type="domain" description="Exosome complex component N-terminal" evidence="3">
    <location>
        <begin position="22"/>
        <end position="57"/>
    </location>
</feature>
<dbReference type="GO" id="GO:0003723">
    <property type="term" value="F:RNA binding"/>
    <property type="evidence" value="ECO:0007669"/>
    <property type="project" value="InterPro"/>
</dbReference>